<protein>
    <submittedName>
        <fullName evidence="1">Uncharacterized protein</fullName>
    </submittedName>
</protein>
<organism evidence="1">
    <name type="scientific">marine metagenome</name>
    <dbReference type="NCBI Taxonomy" id="408172"/>
    <lineage>
        <taxon>unclassified sequences</taxon>
        <taxon>metagenomes</taxon>
        <taxon>ecological metagenomes</taxon>
    </lineage>
</organism>
<dbReference type="Pfam" id="PF19649">
    <property type="entry name" value="DUF6152"/>
    <property type="match status" value="1"/>
</dbReference>
<proteinExistence type="predicted"/>
<dbReference type="AlphaFoldDB" id="A0A381Z9X5"/>
<evidence type="ECO:0000313" key="1">
    <source>
        <dbReference type="EMBL" id="SVA86030.1"/>
    </source>
</evidence>
<dbReference type="EMBL" id="UINC01020502">
    <property type="protein sequence ID" value="SVA86030.1"/>
    <property type="molecule type" value="Genomic_DNA"/>
</dbReference>
<dbReference type="InterPro" id="IPR046150">
    <property type="entry name" value="DUF6152"/>
</dbReference>
<gene>
    <name evidence="1" type="ORF">METZ01_LOCUS138884</name>
</gene>
<sequence>MEISEVKNTFGNNVVLSIVVALLLFTSGPSVMAHHSSAMFDAQNELILTGVVTKFDYLNPHAWLYISVTENDGSTTDWGFEMSAPPLLRRSGVSPNSWKSGDLVQVRTAPLKDGRSAGSLRGIIKSDGSTYRNVEGLVAP</sequence>
<reference evidence="1" key="1">
    <citation type="submission" date="2018-05" db="EMBL/GenBank/DDBJ databases">
        <authorList>
            <person name="Lanie J.A."/>
            <person name="Ng W.-L."/>
            <person name="Kazmierczak K.M."/>
            <person name="Andrzejewski T.M."/>
            <person name="Davidsen T.M."/>
            <person name="Wayne K.J."/>
            <person name="Tettelin H."/>
            <person name="Glass J.I."/>
            <person name="Rusch D."/>
            <person name="Podicherti R."/>
            <person name="Tsui H.-C.T."/>
            <person name="Winkler M.E."/>
        </authorList>
    </citation>
    <scope>NUCLEOTIDE SEQUENCE</scope>
</reference>
<name>A0A381Z9X5_9ZZZZ</name>
<accession>A0A381Z9X5</accession>